<evidence type="ECO:0000313" key="1">
    <source>
        <dbReference type="EMBL" id="KAG7380803.1"/>
    </source>
</evidence>
<protein>
    <submittedName>
        <fullName evidence="1">Uncharacterized protein</fullName>
    </submittedName>
</protein>
<dbReference type="PANTHER" id="PTHR46586">
    <property type="entry name" value="ANKYRIN REPEAT-CONTAINING PROTEIN"/>
    <property type="match status" value="1"/>
</dbReference>
<dbReference type="AlphaFoldDB" id="A0A8T1VL49"/>
<evidence type="ECO:0000313" key="2">
    <source>
        <dbReference type="Proteomes" id="UP000694044"/>
    </source>
</evidence>
<sequence>MELQVVAIVLRHQPVLNALPHLGPLISNFLGPDPNLSLTKACELGSTQLLDWIWACSPTTEANRTSRWTLSNYLRSEPNYHRYQFYEGIQVAARKGDVHMVKWFFDHFRGCEVPSEAVAAAAHKGHLPVLKFLFENDAGRGCKHKWKRVELENDEWVDSVPVMPDNWNGPGSVVRWGDNALHSAVAASQVEVARWLYANIPHQTKENVMHGIVERAVVNGDFEIAELLLPPGRKIADYVGTLMSPRAIEGFLERGFLKEKKGAAAAAIFISARQGNLDLMKRIAAEHPKPPRGKNSEWLQFWEYAMQKACESGDVDMIKWVFEHPTGQLLCKQMKADDILERFDKLLPHAATGGHVEALQYLVEKGCTDKYAHAMVNAARKGHLNCIEWLLEHTYQYHPSGSADRVVLEAAKLGFLDILKFLHAPRYATEEMSTKRIKVEETGACENLRVASWFRWNFPQHVPSQDCIWSYPKNLFDTLLFIEANYPNVFTLEFRRRIKSNIADEYSKGSEFLITKWLGEKYPGRPSETTELLGPLKLLHHSINAGCAAEGNIERERVPQRFHQLPFVSMTSWRFLAALLPRASKVAFNKLEHIGHNTAGASAFFLKAKISPLSLQTADFLPHVVDTQLDDAV</sequence>
<dbReference type="PANTHER" id="PTHR46586:SF3">
    <property type="entry name" value="ANKYRIN REPEAT-CONTAINING PROTEIN"/>
    <property type="match status" value="1"/>
</dbReference>
<comment type="caution">
    <text evidence="1">The sequence shown here is derived from an EMBL/GenBank/DDBJ whole genome shotgun (WGS) entry which is preliminary data.</text>
</comment>
<accession>A0A8T1VL49</accession>
<name>A0A8T1VL49_9STRA</name>
<gene>
    <name evidence="1" type="ORF">PHYPSEUDO_006763</name>
</gene>
<proteinExistence type="predicted"/>
<reference evidence="1" key="1">
    <citation type="submission" date="2021-02" db="EMBL/GenBank/DDBJ databases">
        <authorList>
            <person name="Palmer J.M."/>
        </authorList>
    </citation>
    <scope>NUCLEOTIDE SEQUENCE</scope>
    <source>
        <strain evidence="1">SCRP734</strain>
    </source>
</reference>
<dbReference type="InterPro" id="IPR052050">
    <property type="entry name" value="SecEffector_AnkRepeat"/>
</dbReference>
<keyword evidence="2" id="KW-1185">Reference proteome</keyword>
<dbReference type="OrthoDB" id="98206at2759"/>
<organism evidence="1 2">
    <name type="scientific">Phytophthora pseudosyringae</name>
    <dbReference type="NCBI Taxonomy" id="221518"/>
    <lineage>
        <taxon>Eukaryota</taxon>
        <taxon>Sar</taxon>
        <taxon>Stramenopiles</taxon>
        <taxon>Oomycota</taxon>
        <taxon>Peronosporomycetes</taxon>
        <taxon>Peronosporales</taxon>
        <taxon>Peronosporaceae</taxon>
        <taxon>Phytophthora</taxon>
    </lineage>
</organism>
<dbReference type="Proteomes" id="UP000694044">
    <property type="component" value="Unassembled WGS sequence"/>
</dbReference>
<dbReference type="EMBL" id="JAGDFM010000276">
    <property type="protein sequence ID" value="KAG7380803.1"/>
    <property type="molecule type" value="Genomic_DNA"/>
</dbReference>